<dbReference type="InterPro" id="IPR036065">
    <property type="entry name" value="BolA-like_sf"/>
</dbReference>
<evidence type="ECO:0000256" key="1">
    <source>
        <dbReference type="ARBA" id="ARBA00005578"/>
    </source>
</evidence>
<dbReference type="PIRSF" id="PIRSF003113">
    <property type="entry name" value="BolA"/>
    <property type="match status" value="1"/>
</dbReference>
<gene>
    <name evidence="3" type="ORF">HBA18_01800</name>
</gene>
<keyword evidence="4" id="KW-1185">Reference proteome</keyword>
<dbReference type="RefSeq" id="WP_077456380.1">
    <property type="nucleotide sequence ID" value="NZ_CP050266.1"/>
</dbReference>
<dbReference type="Pfam" id="PF01722">
    <property type="entry name" value="BolA"/>
    <property type="match status" value="1"/>
</dbReference>
<protein>
    <submittedName>
        <fullName evidence="3">BolA family transcriptional regulator</fullName>
    </submittedName>
</protein>
<evidence type="ECO:0000313" key="4">
    <source>
        <dbReference type="Proteomes" id="UP000501408"/>
    </source>
</evidence>
<dbReference type="InterPro" id="IPR050961">
    <property type="entry name" value="BolA/IbaG_stress_morph_reg"/>
</dbReference>
<dbReference type="EMBL" id="CP050266">
    <property type="protein sequence ID" value="QIR05221.1"/>
    <property type="molecule type" value="Genomic_DNA"/>
</dbReference>
<dbReference type="Gene3D" id="3.30.300.90">
    <property type="entry name" value="BolA-like"/>
    <property type="match status" value="1"/>
</dbReference>
<dbReference type="SUPFAM" id="SSF82657">
    <property type="entry name" value="BolA-like"/>
    <property type="match status" value="1"/>
</dbReference>
<accession>A0ABX6K4R1</accession>
<dbReference type="PANTHER" id="PTHR46229">
    <property type="entry name" value="BOLA TRANSCRIPTION REGULATOR"/>
    <property type="match status" value="1"/>
</dbReference>
<dbReference type="PANTHER" id="PTHR46229:SF4">
    <property type="entry name" value="ACID STRESS PROTEIN IBAG"/>
    <property type="match status" value="1"/>
</dbReference>
<evidence type="ECO:0000256" key="2">
    <source>
        <dbReference type="RuleBase" id="RU003860"/>
    </source>
</evidence>
<sequence>MEASEVKAILDAALSLDELHVKGDGSHFEVVAVAEMFDGMSRVKKQQTIYGPLMEHIARNDIHAVSIKAMTPAEWARDKKLMQL</sequence>
<dbReference type="Proteomes" id="UP000501408">
    <property type="component" value="Chromosome 1"/>
</dbReference>
<proteinExistence type="inferred from homology"/>
<evidence type="ECO:0000313" key="3">
    <source>
        <dbReference type="EMBL" id="QIR05221.1"/>
    </source>
</evidence>
<organism evidence="3 4">
    <name type="scientific">Salinivibrio costicola</name>
    <name type="common">Vibrio costicola</name>
    <dbReference type="NCBI Taxonomy" id="51367"/>
    <lineage>
        <taxon>Bacteria</taxon>
        <taxon>Pseudomonadati</taxon>
        <taxon>Pseudomonadota</taxon>
        <taxon>Gammaproteobacteria</taxon>
        <taxon>Vibrionales</taxon>
        <taxon>Vibrionaceae</taxon>
        <taxon>Salinivibrio</taxon>
    </lineage>
</organism>
<dbReference type="InterPro" id="IPR002634">
    <property type="entry name" value="BolA"/>
</dbReference>
<name>A0ABX6K4R1_SALCS</name>
<reference evidence="3 4" key="1">
    <citation type="submission" date="2020-03" db="EMBL/GenBank/DDBJ databases">
        <title>Genome mining reveals the biosynthetic pathways of PHA and ectoines of the halophilic strain Salinivibrio costicola M318 isolated from fermented shrimp paste.</title>
        <authorList>
            <person name="Doan T.V."/>
            <person name="Tran L.T."/>
            <person name="Trieu T.A."/>
            <person name="Nguyen Q.V."/>
            <person name="Quach T.N."/>
            <person name="Phi T.Q."/>
            <person name="Kumar S."/>
        </authorList>
    </citation>
    <scope>NUCLEOTIDE SEQUENCE [LARGE SCALE GENOMIC DNA]</scope>
    <source>
        <strain evidence="3 4">M318</strain>
    </source>
</reference>
<comment type="similarity">
    <text evidence="1 2">Belongs to the BolA/IbaG family.</text>
</comment>